<proteinExistence type="predicted"/>
<accession>A0A7J6TSQ0</accession>
<dbReference type="AlphaFoldDB" id="A0A7J6TSQ0"/>
<dbReference type="Proteomes" id="UP000553632">
    <property type="component" value="Unassembled WGS sequence"/>
</dbReference>
<protein>
    <submittedName>
        <fullName evidence="1">Uncharacterized protein</fullName>
    </submittedName>
</protein>
<feature type="non-terminal residue" evidence="1">
    <location>
        <position position="170"/>
    </location>
</feature>
<keyword evidence="2" id="KW-1185">Reference proteome</keyword>
<name>A0A7J6TSQ0_PEROL</name>
<sequence length="170" mass="19301">VSDFPFWVPTQRMLRLRSHDPCRGLDEPCTPSICAMFFFFFFIQAGWESYGQVLRQLIRRTTLDYNVPRLYAHVVVDNQQICAQVDTGSPELTVIWKDWYEHVTRPGSCTTLQMGCYTCPKGCDSKPTIKITYGFKEVSVFPWQGSVQLGDTVVGKLGFGVIKGQKPPPP</sequence>
<evidence type="ECO:0000313" key="2">
    <source>
        <dbReference type="Proteomes" id="UP000553632"/>
    </source>
</evidence>
<gene>
    <name evidence="1" type="ORF">FOZ63_014773</name>
</gene>
<feature type="non-terminal residue" evidence="1">
    <location>
        <position position="1"/>
    </location>
</feature>
<organism evidence="1 2">
    <name type="scientific">Perkinsus olseni</name>
    <name type="common">Perkinsus atlanticus</name>
    <dbReference type="NCBI Taxonomy" id="32597"/>
    <lineage>
        <taxon>Eukaryota</taxon>
        <taxon>Sar</taxon>
        <taxon>Alveolata</taxon>
        <taxon>Perkinsozoa</taxon>
        <taxon>Perkinsea</taxon>
        <taxon>Perkinsida</taxon>
        <taxon>Perkinsidae</taxon>
        <taxon>Perkinsus</taxon>
    </lineage>
</organism>
<evidence type="ECO:0000313" key="1">
    <source>
        <dbReference type="EMBL" id="KAF4748308.1"/>
    </source>
</evidence>
<comment type="caution">
    <text evidence="1">The sequence shown here is derived from an EMBL/GenBank/DDBJ whole genome shotgun (WGS) entry which is preliminary data.</text>
</comment>
<dbReference type="EMBL" id="JABANO010008576">
    <property type="protein sequence ID" value="KAF4748308.1"/>
    <property type="molecule type" value="Genomic_DNA"/>
</dbReference>
<reference evidence="1 2" key="1">
    <citation type="submission" date="2020-04" db="EMBL/GenBank/DDBJ databases">
        <title>Perkinsus olseni comparative genomics.</title>
        <authorList>
            <person name="Bogema D.R."/>
        </authorList>
    </citation>
    <scope>NUCLEOTIDE SEQUENCE [LARGE SCALE GENOMIC DNA]</scope>
    <source>
        <strain evidence="1 2">ATCC PRA-207</strain>
    </source>
</reference>